<evidence type="ECO:0000313" key="2">
    <source>
        <dbReference type="Proteomes" id="UP000241362"/>
    </source>
</evidence>
<reference evidence="1 2" key="1">
    <citation type="submission" date="2018-03" db="EMBL/GenBank/DDBJ databases">
        <title>Rhodobacter blasticus.</title>
        <authorList>
            <person name="Meyer T.E."/>
            <person name="Miller S."/>
            <person name="Lodha T."/>
            <person name="Gandham S."/>
            <person name="Chintalapati S."/>
            <person name="Chintalapati V.R."/>
        </authorList>
    </citation>
    <scope>NUCLEOTIDE SEQUENCE [LARGE SCALE GENOMIC DNA]</scope>
    <source>
        <strain evidence="1 2">DSM 2131</strain>
    </source>
</reference>
<proteinExistence type="predicted"/>
<name>A0A2T4JDZ8_FUSBL</name>
<dbReference type="SUPFAM" id="SSF52540">
    <property type="entry name" value="P-loop containing nucleoside triphosphate hydrolases"/>
    <property type="match status" value="1"/>
</dbReference>
<evidence type="ECO:0000313" key="1">
    <source>
        <dbReference type="EMBL" id="PTE16116.1"/>
    </source>
</evidence>
<gene>
    <name evidence="1" type="ORF">C5F44_03605</name>
</gene>
<dbReference type="AlphaFoldDB" id="A0A2T4JDZ8"/>
<organism evidence="1 2">
    <name type="scientific">Fuscovulum blasticum DSM 2131</name>
    <dbReference type="NCBI Taxonomy" id="1188250"/>
    <lineage>
        <taxon>Bacteria</taxon>
        <taxon>Pseudomonadati</taxon>
        <taxon>Pseudomonadota</taxon>
        <taxon>Alphaproteobacteria</taxon>
        <taxon>Rhodobacterales</taxon>
        <taxon>Paracoccaceae</taxon>
        <taxon>Pseudogemmobacter</taxon>
    </lineage>
</organism>
<sequence length="340" mass="36964">MKILLHMGPGKTGTTALQQSLHDGAEVLRARSVLYPRFGGSAIAHHLLLALCEHPDRLTGWTLQEHGGPEATADRAWQVWNELCVAVAASPPRVLVLSSEVLFQQARGKAKALLAETLSELTSDITPIFYIRDPVSHYRARLQEWLKTENAPLPPSRLPLREAILDTEAAFGRPPDLVAFDRATLQGGDISTDFVTRFLGPEVTPADLPRHQANVGLSAEALVLLARLRRDGGLTAAARRRGERLIRPLAALDRSDPPDAPLALHPEVAEAALRAATCHRWLAETGRLALPGLDTGRVDGAPPPGWMRAAPPETLFAHDPARLARLTAALWQSHRHLMAG</sequence>
<accession>A0A2T4JDZ8</accession>
<dbReference type="InterPro" id="IPR027417">
    <property type="entry name" value="P-loop_NTPase"/>
</dbReference>
<dbReference type="Proteomes" id="UP000241362">
    <property type="component" value="Unassembled WGS sequence"/>
</dbReference>
<protein>
    <recommendedName>
        <fullName evidence="3">Sulfotransferase family protein</fullName>
    </recommendedName>
</protein>
<comment type="caution">
    <text evidence="1">The sequence shown here is derived from an EMBL/GenBank/DDBJ whole genome shotgun (WGS) entry which is preliminary data.</text>
</comment>
<evidence type="ECO:0008006" key="3">
    <source>
        <dbReference type="Google" id="ProtNLM"/>
    </source>
</evidence>
<dbReference type="RefSeq" id="WP_107672124.1">
    <property type="nucleotide sequence ID" value="NZ_PZKE01000002.1"/>
</dbReference>
<keyword evidence="2" id="KW-1185">Reference proteome</keyword>
<dbReference type="EMBL" id="PZKE01000002">
    <property type="protein sequence ID" value="PTE16116.1"/>
    <property type="molecule type" value="Genomic_DNA"/>
</dbReference>